<feature type="transmembrane region" description="Helical" evidence="9">
    <location>
        <begin position="481"/>
        <end position="500"/>
    </location>
</feature>
<dbReference type="PANTHER" id="PTHR48020">
    <property type="entry name" value="PROTON MYO-INOSITOL COTRANSPORTER"/>
    <property type="match status" value="1"/>
</dbReference>
<dbReference type="Gene3D" id="1.20.1250.20">
    <property type="entry name" value="MFS general substrate transporter like domains"/>
    <property type="match status" value="1"/>
</dbReference>
<feature type="transmembrane region" description="Helical" evidence="9">
    <location>
        <begin position="114"/>
        <end position="134"/>
    </location>
</feature>
<dbReference type="InterPro" id="IPR036259">
    <property type="entry name" value="MFS_trans_sf"/>
</dbReference>
<feature type="transmembrane region" description="Helical" evidence="9">
    <location>
        <begin position="200"/>
        <end position="223"/>
    </location>
</feature>
<keyword evidence="3 7" id="KW-0813">Transport</keyword>
<dbReference type="EMBL" id="JANCYU010000069">
    <property type="protein sequence ID" value="KAK4528742.1"/>
    <property type="molecule type" value="Genomic_DNA"/>
</dbReference>
<dbReference type="PANTHER" id="PTHR48020:SF9">
    <property type="entry name" value="MAJOR FACILITATOR SUPERFAMILY (MFS) PROFILE DOMAIN-CONTAINING PROTEIN"/>
    <property type="match status" value="1"/>
</dbReference>
<keyword evidence="6 9" id="KW-0472">Membrane</keyword>
<dbReference type="GO" id="GO:0022857">
    <property type="term" value="F:transmembrane transporter activity"/>
    <property type="evidence" value="ECO:0007669"/>
    <property type="project" value="InterPro"/>
</dbReference>
<accession>A0AAV9IMS2</accession>
<evidence type="ECO:0000256" key="8">
    <source>
        <dbReference type="SAM" id="MobiDB-lite"/>
    </source>
</evidence>
<feature type="transmembrane region" description="Helical" evidence="9">
    <location>
        <begin position="316"/>
        <end position="339"/>
    </location>
</feature>
<comment type="caution">
    <text evidence="11">The sequence shown here is derived from an EMBL/GenBank/DDBJ whole genome shotgun (WGS) entry which is preliminary data.</text>
</comment>
<evidence type="ECO:0000259" key="10">
    <source>
        <dbReference type="PROSITE" id="PS50850"/>
    </source>
</evidence>
<feature type="transmembrane region" description="Helical" evidence="9">
    <location>
        <begin position="382"/>
        <end position="405"/>
    </location>
</feature>
<dbReference type="PRINTS" id="PR00171">
    <property type="entry name" value="SUGRTRNSPORT"/>
</dbReference>
<comment type="subcellular location">
    <subcellularLocation>
        <location evidence="1">Membrane</location>
        <topology evidence="1">Multi-pass membrane protein</topology>
    </subcellularLocation>
</comment>
<feature type="compositionally biased region" description="Polar residues" evidence="8">
    <location>
        <begin position="1"/>
        <end position="11"/>
    </location>
</feature>
<dbReference type="Pfam" id="PF00083">
    <property type="entry name" value="Sugar_tr"/>
    <property type="match status" value="1"/>
</dbReference>
<evidence type="ECO:0000256" key="6">
    <source>
        <dbReference type="ARBA" id="ARBA00023136"/>
    </source>
</evidence>
<dbReference type="InterPro" id="IPR003663">
    <property type="entry name" value="Sugar/inositol_transpt"/>
</dbReference>
<feature type="region of interest" description="Disordered" evidence="8">
    <location>
        <begin position="1"/>
        <end position="25"/>
    </location>
</feature>
<gene>
    <name evidence="11" type="ORF">GAYE_SCF64G6688</name>
</gene>
<evidence type="ECO:0000256" key="7">
    <source>
        <dbReference type="RuleBase" id="RU003346"/>
    </source>
</evidence>
<dbReference type="PROSITE" id="PS00217">
    <property type="entry name" value="SUGAR_TRANSPORT_2"/>
    <property type="match status" value="1"/>
</dbReference>
<dbReference type="Proteomes" id="UP001300502">
    <property type="component" value="Unassembled WGS sequence"/>
</dbReference>
<dbReference type="InterPro" id="IPR005829">
    <property type="entry name" value="Sugar_transporter_CS"/>
</dbReference>
<feature type="region of interest" description="Disordered" evidence="8">
    <location>
        <begin position="36"/>
        <end position="55"/>
    </location>
</feature>
<name>A0AAV9IMS2_9RHOD</name>
<reference evidence="11 12" key="1">
    <citation type="submission" date="2022-07" db="EMBL/GenBank/DDBJ databases">
        <title>Genome-wide signatures of adaptation to extreme environments.</title>
        <authorList>
            <person name="Cho C.H."/>
            <person name="Yoon H.S."/>
        </authorList>
    </citation>
    <scope>NUCLEOTIDE SEQUENCE [LARGE SCALE GENOMIC DNA]</scope>
    <source>
        <strain evidence="11 12">108.79 E11</strain>
    </source>
</reference>
<keyword evidence="4 9" id="KW-0812">Transmembrane</keyword>
<protein>
    <recommendedName>
        <fullName evidence="10">Major facilitator superfamily (MFS) profile domain-containing protein</fullName>
    </recommendedName>
</protein>
<feature type="transmembrane region" description="Helical" evidence="9">
    <location>
        <begin position="448"/>
        <end position="469"/>
    </location>
</feature>
<dbReference type="InterPro" id="IPR020846">
    <property type="entry name" value="MFS_dom"/>
</dbReference>
<evidence type="ECO:0000256" key="5">
    <source>
        <dbReference type="ARBA" id="ARBA00022989"/>
    </source>
</evidence>
<dbReference type="PROSITE" id="PS50850">
    <property type="entry name" value="MFS"/>
    <property type="match status" value="1"/>
</dbReference>
<feature type="transmembrane region" description="Helical" evidence="9">
    <location>
        <begin position="411"/>
        <end position="436"/>
    </location>
</feature>
<dbReference type="FunFam" id="1.20.1250.20:FF:000134">
    <property type="entry name" value="MFS sugar transporter protein"/>
    <property type="match status" value="1"/>
</dbReference>
<dbReference type="InterPro" id="IPR005828">
    <property type="entry name" value="MFS_sugar_transport-like"/>
</dbReference>
<proteinExistence type="inferred from homology"/>
<evidence type="ECO:0000256" key="1">
    <source>
        <dbReference type="ARBA" id="ARBA00004141"/>
    </source>
</evidence>
<comment type="similarity">
    <text evidence="2 7">Belongs to the major facilitator superfamily. Sugar transporter (TC 2.A.1.1) family.</text>
</comment>
<feature type="transmembrane region" description="Helical" evidence="9">
    <location>
        <begin position="141"/>
        <end position="160"/>
    </location>
</feature>
<evidence type="ECO:0000256" key="2">
    <source>
        <dbReference type="ARBA" id="ARBA00010992"/>
    </source>
</evidence>
<evidence type="ECO:0000256" key="3">
    <source>
        <dbReference type="ARBA" id="ARBA00022448"/>
    </source>
</evidence>
<dbReference type="GO" id="GO:0016020">
    <property type="term" value="C:membrane"/>
    <property type="evidence" value="ECO:0007669"/>
    <property type="project" value="UniProtKB-SubCell"/>
</dbReference>
<sequence length="549" mass="60541">MQGSQDVSSQIVAKKEDEDGDYFSSSDRYATEILEEGGKEALQGPTEEELEAPDLQRKRRDVTCLTKNPKNFAIMVGVLSSVGAVLYGVDVSLISGVLLYVVDDLSLNANQTSLIASGMLLGAIGGGFLGIVMVEYLGRKTSILVACILYTAGALMEALAPSFGVLISGRLVLGLGVGIEYDAIPLYISESSPKNRRGDLVALFQLMAFFGVVLGYAVDAIFANVSGSWRFMFGSSIVFSVAYFLLMLVFPESPRWLMKRGRERDAMRNWKYMRGFAPEERSEYVNMVEVVRTELEASRQRIIWLDFIRVAEIRYAVVYAILMICLQQFSGINSITYYLGTLYEEIGLSKLDSVCICLINGGCLFISTLPAVFLMDKVGRRSLVLLLAPFTVIGLAIAGASSYIKHKIGHVVAYTIGMVIYDLFWGSALGAVPIAVNSEVYPQYLRTNGMSIAVIVTFVGSFTTTYPFARMVHSMTKLGTLLGFYGGVTFLGWVLCIFFMPETKDRTLEQIRQVFLKGPFGIAKENKRVLKMQLNSAKNKLKSLFTKSS</sequence>
<feature type="transmembrane region" description="Helical" evidence="9">
    <location>
        <begin position="229"/>
        <end position="250"/>
    </location>
</feature>
<evidence type="ECO:0000313" key="11">
    <source>
        <dbReference type="EMBL" id="KAK4528742.1"/>
    </source>
</evidence>
<keyword evidence="5 9" id="KW-1133">Transmembrane helix</keyword>
<dbReference type="PROSITE" id="PS00216">
    <property type="entry name" value="SUGAR_TRANSPORT_1"/>
    <property type="match status" value="2"/>
</dbReference>
<feature type="transmembrane region" description="Helical" evidence="9">
    <location>
        <begin position="166"/>
        <end position="188"/>
    </location>
</feature>
<dbReference type="NCBIfam" id="TIGR00879">
    <property type="entry name" value="SP"/>
    <property type="match status" value="1"/>
</dbReference>
<dbReference type="AlphaFoldDB" id="A0AAV9IMS2"/>
<dbReference type="InterPro" id="IPR050814">
    <property type="entry name" value="Myo-inositol_Transporter"/>
</dbReference>
<organism evidence="11 12">
    <name type="scientific">Galdieria yellowstonensis</name>
    <dbReference type="NCBI Taxonomy" id="3028027"/>
    <lineage>
        <taxon>Eukaryota</taxon>
        <taxon>Rhodophyta</taxon>
        <taxon>Bangiophyceae</taxon>
        <taxon>Galdieriales</taxon>
        <taxon>Galdieriaceae</taxon>
        <taxon>Galdieria</taxon>
    </lineage>
</organism>
<feature type="transmembrane region" description="Helical" evidence="9">
    <location>
        <begin position="72"/>
        <end position="102"/>
    </location>
</feature>
<evidence type="ECO:0000256" key="4">
    <source>
        <dbReference type="ARBA" id="ARBA00022692"/>
    </source>
</evidence>
<evidence type="ECO:0000313" key="12">
    <source>
        <dbReference type="Proteomes" id="UP001300502"/>
    </source>
</evidence>
<dbReference type="SUPFAM" id="SSF103473">
    <property type="entry name" value="MFS general substrate transporter"/>
    <property type="match status" value="1"/>
</dbReference>
<keyword evidence="12" id="KW-1185">Reference proteome</keyword>
<feature type="transmembrane region" description="Helical" evidence="9">
    <location>
        <begin position="351"/>
        <end position="375"/>
    </location>
</feature>
<evidence type="ECO:0000256" key="9">
    <source>
        <dbReference type="SAM" id="Phobius"/>
    </source>
</evidence>
<feature type="domain" description="Major facilitator superfamily (MFS) profile" evidence="10">
    <location>
        <begin position="76"/>
        <end position="504"/>
    </location>
</feature>